<proteinExistence type="predicted"/>
<organism evidence="2 3">
    <name type="scientific">Desulfuribacillus alkaliarsenatis</name>
    <dbReference type="NCBI Taxonomy" id="766136"/>
    <lineage>
        <taxon>Bacteria</taxon>
        <taxon>Bacillati</taxon>
        <taxon>Bacillota</taxon>
        <taxon>Desulfuribacillia</taxon>
        <taxon>Desulfuribacillales</taxon>
        <taxon>Desulfuribacillaceae</taxon>
        <taxon>Desulfuribacillus</taxon>
    </lineage>
</organism>
<protein>
    <submittedName>
        <fullName evidence="2">Uncharacterized protein</fullName>
    </submittedName>
</protein>
<reference evidence="2 3" key="1">
    <citation type="submission" date="2016-09" db="EMBL/GenBank/DDBJ databases">
        <title>Draft genome sequence for the type strain of Desulfuribacillus alkaliarsenatis AHT28, an obligately anaerobic, sulfidogenic bacterium isolated from Russian soda lake sediments.</title>
        <authorList>
            <person name="Abin C.A."/>
            <person name="Hollibaugh J.T."/>
        </authorList>
    </citation>
    <scope>NUCLEOTIDE SEQUENCE [LARGE SCALE GENOMIC DNA]</scope>
    <source>
        <strain evidence="2 3">AHT28</strain>
    </source>
</reference>
<dbReference type="AlphaFoldDB" id="A0A1E5G6G7"/>
<keyword evidence="1" id="KW-0472">Membrane</keyword>
<evidence type="ECO:0000256" key="1">
    <source>
        <dbReference type="SAM" id="Phobius"/>
    </source>
</evidence>
<gene>
    <name evidence="2" type="ORF">BHF68_03275</name>
</gene>
<keyword evidence="1" id="KW-0812">Transmembrane</keyword>
<comment type="caution">
    <text evidence="2">The sequence shown here is derived from an EMBL/GenBank/DDBJ whole genome shotgun (WGS) entry which is preliminary data.</text>
</comment>
<accession>A0A1E5G6G7</accession>
<dbReference type="RefSeq" id="WP_069642187.1">
    <property type="nucleotide sequence ID" value="NZ_MIJE01000001.1"/>
</dbReference>
<sequence>MLAFGRGIFTAAVVSTFILLLVSFYPTDIHETLAINNNVHPTVVQNSQIENIDAKRIMDICKELDIRLAIKRIILEDNELLEIHYTIDNARSDYGLFDSYKLAQEIFLIYNQLNKMSFNVYIDSVPIIQATINKSIATTNVAAGTSNQDLLNEIQQHFSIILLSN</sequence>
<name>A0A1E5G6G7_9FIRM</name>
<keyword evidence="1" id="KW-1133">Transmembrane helix</keyword>
<feature type="transmembrane region" description="Helical" evidence="1">
    <location>
        <begin position="7"/>
        <end position="25"/>
    </location>
</feature>
<keyword evidence="3" id="KW-1185">Reference proteome</keyword>
<dbReference type="EMBL" id="MIJE01000001">
    <property type="protein sequence ID" value="OEF98695.1"/>
    <property type="molecule type" value="Genomic_DNA"/>
</dbReference>
<dbReference type="STRING" id="766136.BHF68_03275"/>
<dbReference type="Proteomes" id="UP000094296">
    <property type="component" value="Unassembled WGS sequence"/>
</dbReference>
<evidence type="ECO:0000313" key="2">
    <source>
        <dbReference type="EMBL" id="OEF98695.1"/>
    </source>
</evidence>
<dbReference type="OrthoDB" id="9868908at2"/>
<evidence type="ECO:0000313" key="3">
    <source>
        <dbReference type="Proteomes" id="UP000094296"/>
    </source>
</evidence>